<feature type="domain" description="SseB protein N-terminal" evidence="2">
    <location>
        <begin position="38"/>
        <end position="157"/>
    </location>
</feature>
<feature type="domain" description="SseB protein N-terminal" evidence="2">
    <location>
        <begin position="176"/>
        <end position="280"/>
    </location>
</feature>
<name>A0A5P9QFE3_9MICO</name>
<accession>A0A5P9QFE3</accession>
<evidence type="ECO:0000313" key="3">
    <source>
        <dbReference type="EMBL" id="QFU99165.1"/>
    </source>
</evidence>
<feature type="region of interest" description="Disordered" evidence="1">
    <location>
        <begin position="1"/>
        <end position="34"/>
    </location>
</feature>
<evidence type="ECO:0000313" key="4">
    <source>
        <dbReference type="Proteomes" id="UP000326702"/>
    </source>
</evidence>
<feature type="compositionally biased region" description="Basic and acidic residues" evidence="1">
    <location>
        <begin position="1"/>
        <end position="16"/>
    </location>
</feature>
<sequence>MGLFGRSKDGARRSEGTEGTEPTEAQEGAGGVRNDRVREALATWTARKDAQTFADVVRRLVVGQLLLDATDSQVADPAAGLQPGDTLAIGSHVDNAGKRLLVAFTDQDELNRYRGRPGTSLVQPGAAVVAQAVRDYEGIVVDGRSPGAFIAYADELRQQLADDPETAGRLAAATVERSLPFPEFLRMLAGAPVYVPFDVQRDASGAETGVVVPTARSGDGGVYAVLGTSPAEVWAWSPGSDAQRTGFANVARAVLQDGQAGVVVNPAAPPVTVPADALRAFTER</sequence>
<evidence type="ECO:0000259" key="2">
    <source>
        <dbReference type="Pfam" id="PF07179"/>
    </source>
</evidence>
<dbReference type="RefSeq" id="WP_036946845.1">
    <property type="nucleotide sequence ID" value="NZ_BAABIH010000008.1"/>
</dbReference>
<protein>
    <recommendedName>
        <fullName evidence="2">SseB protein N-terminal domain-containing protein</fullName>
    </recommendedName>
</protein>
<dbReference type="AlphaFoldDB" id="A0A5P9QFE3"/>
<dbReference type="Pfam" id="PF07179">
    <property type="entry name" value="SseB"/>
    <property type="match status" value="2"/>
</dbReference>
<dbReference type="EMBL" id="CP045529">
    <property type="protein sequence ID" value="QFU99165.1"/>
    <property type="molecule type" value="Genomic_DNA"/>
</dbReference>
<dbReference type="OrthoDB" id="5116169at2"/>
<proteinExistence type="predicted"/>
<dbReference type="InterPro" id="IPR009839">
    <property type="entry name" value="SseB_N"/>
</dbReference>
<gene>
    <name evidence="3" type="ORF">KDY119_02691</name>
</gene>
<keyword evidence="4" id="KW-1185">Reference proteome</keyword>
<organism evidence="3 4">
    <name type="scientific">Luteimicrobium xylanilyticum</name>
    <dbReference type="NCBI Taxonomy" id="1133546"/>
    <lineage>
        <taxon>Bacteria</taxon>
        <taxon>Bacillati</taxon>
        <taxon>Actinomycetota</taxon>
        <taxon>Actinomycetes</taxon>
        <taxon>Micrococcales</taxon>
        <taxon>Luteimicrobium</taxon>
    </lineage>
</organism>
<dbReference type="Proteomes" id="UP000326702">
    <property type="component" value="Chromosome"/>
</dbReference>
<reference evidence="3 4" key="1">
    <citation type="submission" date="2019-10" db="EMBL/GenBank/DDBJ databases">
        <title>Genome sequence of Luteimicrobium xylanilyticum HY-24.</title>
        <authorList>
            <person name="Kim D.Y."/>
            <person name="Park H.-Y."/>
        </authorList>
    </citation>
    <scope>NUCLEOTIDE SEQUENCE [LARGE SCALE GENOMIC DNA]</scope>
    <source>
        <strain evidence="3 4">HY-24</strain>
    </source>
</reference>
<dbReference type="KEGG" id="lxl:KDY119_02691"/>
<evidence type="ECO:0000256" key="1">
    <source>
        <dbReference type="SAM" id="MobiDB-lite"/>
    </source>
</evidence>